<comment type="caution">
    <text evidence="1">The sequence shown here is derived from an EMBL/GenBank/DDBJ whole genome shotgun (WGS) entry which is preliminary data.</text>
</comment>
<evidence type="ECO:0000313" key="2">
    <source>
        <dbReference type="Proteomes" id="UP001560267"/>
    </source>
</evidence>
<proteinExistence type="predicted"/>
<evidence type="ECO:0000313" key="1">
    <source>
        <dbReference type="EMBL" id="MEX6430106.1"/>
    </source>
</evidence>
<dbReference type="EMBL" id="JBFSHR010000036">
    <property type="protein sequence ID" value="MEX6430106.1"/>
    <property type="molecule type" value="Genomic_DNA"/>
</dbReference>
<accession>A0ABV3Y580</accession>
<gene>
    <name evidence="1" type="ORF">AB6A68_09700</name>
</gene>
<evidence type="ECO:0008006" key="3">
    <source>
        <dbReference type="Google" id="ProtNLM"/>
    </source>
</evidence>
<organism evidence="1 2">
    <name type="scientific">Ferrimicrobium acidiphilum</name>
    <dbReference type="NCBI Taxonomy" id="121039"/>
    <lineage>
        <taxon>Bacteria</taxon>
        <taxon>Bacillati</taxon>
        <taxon>Actinomycetota</taxon>
        <taxon>Acidimicrobiia</taxon>
        <taxon>Acidimicrobiales</taxon>
        <taxon>Acidimicrobiaceae</taxon>
        <taxon>Ferrimicrobium</taxon>
    </lineage>
</organism>
<dbReference type="RefSeq" id="WP_369084646.1">
    <property type="nucleotide sequence ID" value="NZ_JBFSHR010000036.1"/>
</dbReference>
<dbReference type="Proteomes" id="UP001560267">
    <property type="component" value="Unassembled WGS sequence"/>
</dbReference>
<protein>
    <recommendedName>
        <fullName evidence="3">Transcriptional regulator, AbiEi antitoxin, Type IV TA system</fullName>
    </recommendedName>
</protein>
<reference evidence="1 2" key="1">
    <citation type="submission" date="2024-07" db="EMBL/GenBank/DDBJ databases">
        <title>Draft Genome Sequence of Ferrimicrobium acidiphilum Strain YE2023, Isolated from a Pulp of Bioleach Reactor.</title>
        <authorList>
            <person name="Elkina Y.A."/>
            <person name="Bulaeva A.G."/>
            <person name="Beletsky A.V."/>
            <person name="Mardanov A.V."/>
        </authorList>
    </citation>
    <scope>NUCLEOTIDE SEQUENCE [LARGE SCALE GENOMIC DNA]</scope>
    <source>
        <strain evidence="1 2">YE2023</strain>
    </source>
</reference>
<name>A0ABV3Y580_9ACTN</name>
<keyword evidence="2" id="KW-1185">Reference proteome</keyword>
<sequence length="148" mass="16753">MPRSKIREAIRSYMDARPDEAAFLRSEFDGCGETRSGVDKAIRAMIQDGELIRVGYGAYVRARHMISPVTKQLTIGTTVAPAVWAKQTLRKLGADPQPNSALRDYNEGRTTQIPMWLAFDIGRSRIRRKIAFKKQVLIYERSTPNTPN</sequence>